<gene>
    <name evidence="4" type="ORF">FYJ44_07450</name>
</gene>
<evidence type="ECO:0000259" key="3">
    <source>
        <dbReference type="Pfam" id="PF03358"/>
    </source>
</evidence>
<dbReference type="AlphaFoldDB" id="A0A6L5XL00"/>
<evidence type="ECO:0000313" key="4">
    <source>
        <dbReference type="EMBL" id="MSS27880.1"/>
    </source>
</evidence>
<keyword evidence="1" id="KW-0285">Flavoprotein</keyword>
<keyword evidence="2" id="KW-0288">FMN</keyword>
<sequence length="179" mass="19905">MSKQFLVPASSQRKNGNSAALCREFTRGAEESGHHVETIFLRDKKIGYCLACYHCKNSGGVCAIKDDMADILDKMNDADVIVMASPVYFYAIDARMKPLIDRTVAQWLTIKNKEFYHIMTAAENSDTVMDCTLECFRGFAKCLKGSVERGVIYGKGVYEAGAVQSMPVMKEAYAMGRRA</sequence>
<comment type="caution">
    <text evidence="4">The sequence shown here is derived from an EMBL/GenBank/DDBJ whole genome shotgun (WGS) entry which is preliminary data.</text>
</comment>
<dbReference type="InterPro" id="IPR029039">
    <property type="entry name" value="Flavoprotein-like_sf"/>
</dbReference>
<dbReference type="Gene3D" id="3.40.50.360">
    <property type="match status" value="1"/>
</dbReference>
<dbReference type="InterPro" id="IPR005025">
    <property type="entry name" value="FMN_Rdtase-like_dom"/>
</dbReference>
<dbReference type="RefSeq" id="WP_154510763.1">
    <property type="nucleotide sequence ID" value="NZ_JAXELC010000040.1"/>
</dbReference>
<keyword evidence="5" id="KW-1185">Reference proteome</keyword>
<feature type="domain" description="NADPH-dependent FMN reductase-like" evidence="3">
    <location>
        <begin position="9"/>
        <end position="115"/>
    </location>
</feature>
<name>A0A6L5XL00_9BACT</name>
<dbReference type="Proteomes" id="UP000477488">
    <property type="component" value="Unassembled WGS sequence"/>
</dbReference>
<proteinExistence type="predicted"/>
<dbReference type="PANTHER" id="PTHR43278">
    <property type="entry name" value="NAD(P)H-DEPENDENT FMN-CONTAINING OXIDOREDUCTASE YWQN-RELATED"/>
    <property type="match status" value="1"/>
</dbReference>
<dbReference type="Pfam" id="PF03358">
    <property type="entry name" value="FMN_red"/>
    <property type="match status" value="1"/>
</dbReference>
<evidence type="ECO:0000313" key="5">
    <source>
        <dbReference type="Proteomes" id="UP000477488"/>
    </source>
</evidence>
<dbReference type="SUPFAM" id="SSF52218">
    <property type="entry name" value="Flavoproteins"/>
    <property type="match status" value="1"/>
</dbReference>
<dbReference type="EMBL" id="VUMH01000006">
    <property type="protein sequence ID" value="MSS27880.1"/>
    <property type="molecule type" value="Genomic_DNA"/>
</dbReference>
<evidence type="ECO:0000256" key="1">
    <source>
        <dbReference type="ARBA" id="ARBA00022630"/>
    </source>
</evidence>
<dbReference type="InterPro" id="IPR051796">
    <property type="entry name" value="ISF_SsuE-like"/>
</dbReference>
<organism evidence="4 5">
    <name type="scientific">Desulfovibrio porci</name>
    <dbReference type="NCBI Taxonomy" id="2605782"/>
    <lineage>
        <taxon>Bacteria</taxon>
        <taxon>Pseudomonadati</taxon>
        <taxon>Thermodesulfobacteriota</taxon>
        <taxon>Desulfovibrionia</taxon>
        <taxon>Desulfovibrionales</taxon>
        <taxon>Desulfovibrionaceae</taxon>
        <taxon>Desulfovibrio</taxon>
    </lineage>
</organism>
<accession>A0A6L5XL00</accession>
<protein>
    <submittedName>
        <fullName evidence="4">Flavodoxin family protein</fullName>
    </submittedName>
</protein>
<evidence type="ECO:0000256" key="2">
    <source>
        <dbReference type="ARBA" id="ARBA00022643"/>
    </source>
</evidence>
<dbReference type="PANTHER" id="PTHR43278:SF4">
    <property type="entry name" value="NAD(P)H-DEPENDENT FMN-CONTAINING OXIDOREDUCTASE YWQN-RELATED"/>
    <property type="match status" value="1"/>
</dbReference>
<dbReference type="GO" id="GO:0016491">
    <property type="term" value="F:oxidoreductase activity"/>
    <property type="evidence" value="ECO:0007669"/>
    <property type="project" value="InterPro"/>
</dbReference>
<reference evidence="4 5" key="1">
    <citation type="submission" date="2019-09" db="EMBL/GenBank/DDBJ databases">
        <title>In-depth cultivation of the pig gut microbiome towards novel bacterial diversity and tailored functional studies.</title>
        <authorList>
            <person name="Wylensek D."/>
            <person name="Hitch T.C.A."/>
            <person name="Clavel T."/>
        </authorList>
    </citation>
    <scope>NUCLEOTIDE SEQUENCE [LARGE SCALE GENOMIC DNA]</scope>
    <source>
        <strain evidence="4 5">PG-178-WT-4</strain>
    </source>
</reference>